<keyword evidence="2" id="KW-0285">Flavoprotein</keyword>
<evidence type="ECO:0000256" key="2">
    <source>
        <dbReference type="ARBA" id="ARBA00022630"/>
    </source>
</evidence>
<evidence type="ECO:0000256" key="3">
    <source>
        <dbReference type="ARBA" id="ARBA00022827"/>
    </source>
</evidence>
<name>A0ABR0CHC4_PURLI</name>
<dbReference type="EMBL" id="JAWRVI010000001">
    <property type="protein sequence ID" value="KAK4095331.1"/>
    <property type="molecule type" value="Genomic_DNA"/>
</dbReference>
<evidence type="ECO:0000256" key="5">
    <source>
        <dbReference type="SAM" id="SignalP"/>
    </source>
</evidence>
<accession>A0ABR0CHC4</accession>
<organism evidence="7 8">
    <name type="scientific">Purpureocillium lilacinum</name>
    <name type="common">Paecilomyces lilacinus</name>
    <dbReference type="NCBI Taxonomy" id="33203"/>
    <lineage>
        <taxon>Eukaryota</taxon>
        <taxon>Fungi</taxon>
        <taxon>Dikarya</taxon>
        <taxon>Ascomycota</taxon>
        <taxon>Pezizomycotina</taxon>
        <taxon>Sordariomycetes</taxon>
        <taxon>Hypocreomycetidae</taxon>
        <taxon>Hypocreales</taxon>
        <taxon>Ophiocordycipitaceae</taxon>
        <taxon>Purpureocillium</taxon>
    </lineage>
</organism>
<feature type="signal peptide" evidence="5">
    <location>
        <begin position="1"/>
        <end position="15"/>
    </location>
</feature>
<feature type="chain" id="PRO_5046225240" evidence="5">
    <location>
        <begin position="16"/>
        <end position="538"/>
    </location>
</feature>
<gene>
    <name evidence="7" type="ORF">Purlil1_127</name>
</gene>
<feature type="domain" description="FAD-binding PCMH-type" evidence="6">
    <location>
        <begin position="68"/>
        <end position="249"/>
    </location>
</feature>
<comment type="caution">
    <text evidence="7">The sequence shown here is derived from an EMBL/GenBank/DDBJ whole genome shotgun (WGS) entry which is preliminary data.</text>
</comment>
<dbReference type="PROSITE" id="PS51387">
    <property type="entry name" value="FAD_PCMH"/>
    <property type="match status" value="1"/>
</dbReference>
<dbReference type="PANTHER" id="PTHR42973:SF13">
    <property type="entry name" value="FAD-BINDING PCMH-TYPE DOMAIN-CONTAINING PROTEIN"/>
    <property type="match status" value="1"/>
</dbReference>
<dbReference type="Pfam" id="PF01565">
    <property type="entry name" value="FAD_binding_4"/>
    <property type="match status" value="1"/>
</dbReference>
<dbReference type="InterPro" id="IPR036318">
    <property type="entry name" value="FAD-bd_PCMH-like_sf"/>
</dbReference>
<dbReference type="InterPro" id="IPR016166">
    <property type="entry name" value="FAD-bd_PCMH"/>
</dbReference>
<sequence length="538" mass="58981">MRMFLTLLLWGLAEAALSPDVDAVCSTLIAKYPKNVVWDTIGPNAGDTITHATTYNSALFDYWNAASANNRAACAFFPSNAEQVSFAVHTLNAYPSVKYALKSGGHSPNLGYSSVDQGVLIAFRPNSQYAIPAADGKTVEVGAGCKWEDVYKVLEPLGRTAVGGRLGDVGVMGFTLGGGLSYLSAQYPESSPMQQGFACDNVVEFECVLANGTIVTASRESRPHLFFALRGGGNQYAIVTKMTLKTYEIGEHGNIWGGVRTYGADQHAKILSAITRFTANNKDPKAAIIPTFNYFAAAGINLPGTLVFFFYDGTKVPAGVFDDFEGIFSLSDSTKVKKYSTLTDEVLGGDMKGLRFQIRENTFPNMPEKDMTAFLNDHFKQILKKSTEGALKDLLDFRLMSFAVQPMPHGIVQASKDMGGPNALSMEPEQGDRVWVEYDVAWLSPLCDKQCPEYFGEVVNSLHDLHAEKYSGIAPTNYKEGDVSFISYNPIFMNDAMYDQDVLRSYGNTTYDRLKATHEMYDPKGFFATRQGGFKFSS</sequence>
<proteinExistence type="inferred from homology"/>
<dbReference type="Proteomes" id="UP001287286">
    <property type="component" value="Unassembled WGS sequence"/>
</dbReference>
<evidence type="ECO:0000313" key="8">
    <source>
        <dbReference type="Proteomes" id="UP001287286"/>
    </source>
</evidence>
<keyword evidence="4" id="KW-0560">Oxidoreductase</keyword>
<dbReference type="SUPFAM" id="SSF56176">
    <property type="entry name" value="FAD-binding/transporter-associated domain-like"/>
    <property type="match status" value="1"/>
</dbReference>
<keyword evidence="5" id="KW-0732">Signal</keyword>
<evidence type="ECO:0000259" key="6">
    <source>
        <dbReference type="PROSITE" id="PS51387"/>
    </source>
</evidence>
<dbReference type="Gene3D" id="3.30.465.10">
    <property type="match status" value="1"/>
</dbReference>
<dbReference type="InterPro" id="IPR050416">
    <property type="entry name" value="FAD-linked_Oxidoreductase"/>
</dbReference>
<keyword evidence="3" id="KW-0274">FAD</keyword>
<dbReference type="PANTHER" id="PTHR42973">
    <property type="entry name" value="BINDING OXIDOREDUCTASE, PUTATIVE (AFU_ORTHOLOGUE AFUA_1G17690)-RELATED"/>
    <property type="match status" value="1"/>
</dbReference>
<evidence type="ECO:0000313" key="7">
    <source>
        <dbReference type="EMBL" id="KAK4095331.1"/>
    </source>
</evidence>
<protein>
    <submittedName>
        <fullName evidence="7">CAZyme family AA7</fullName>
    </submittedName>
</protein>
<keyword evidence="8" id="KW-1185">Reference proteome</keyword>
<evidence type="ECO:0000256" key="4">
    <source>
        <dbReference type="ARBA" id="ARBA00023002"/>
    </source>
</evidence>
<dbReference type="InterPro" id="IPR006094">
    <property type="entry name" value="Oxid_FAD_bind_N"/>
</dbReference>
<dbReference type="InterPro" id="IPR016169">
    <property type="entry name" value="FAD-bd_PCMH_sub2"/>
</dbReference>
<evidence type="ECO:0000256" key="1">
    <source>
        <dbReference type="ARBA" id="ARBA00005466"/>
    </source>
</evidence>
<comment type="similarity">
    <text evidence="1">Belongs to the oxygen-dependent FAD-linked oxidoreductase family.</text>
</comment>
<reference evidence="7 8" key="1">
    <citation type="journal article" date="2024" name="Microbiol. Resour. Announc.">
        <title>Genome annotations for the ascomycete fungi Trichoderma harzianum, Trichoderma aggressivum, and Purpureocillium lilacinum.</title>
        <authorList>
            <person name="Beijen E.P.W."/>
            <person name="Ohm R.A."/>
        </authorList>
    </citation>
    <scope>NUCLEOTIDE SEQUENCE [LARGE SCALE GENOMIC DNA]</scope>
    <source>
        <strain evidence="7 8">CBS 150709</strain>
    </source>
</reference>